<dbReference type="EMBL" id="JAHQIW010002837">
    <property type="protein sequence ID" value="KAJ1356517.1"/>
    <property type="molecule type" value="Genomic_DNA"/>
</dbReference>
<protein>
    <submittedName>
        <fullName evidence="1">Uncharacterized protein</fullName>
    </submittedName>
</protein>
<reference evidence="1" key="1">
    <citation type="submission" date="2021-06" db="EMBL/GenBank/DDBJ databases">
        <title>Parelaphostrongylus tenuis whole genome reference sequence.</title>
        <authorList>
            <person name="Garwood T.J."/>
            <person name="Larsen P.A."/>
            <person name="Fountain-Jones N.M."/>
            <person name="Garbe J.R."/>
            <person name="Macchietto M.G."/>
            <person name="Kania S.A."/>
            <person name="Gerhold R.W."/>
            <person name="Richards J.E."/>
            <person name="Wolf T.M."/>
        </authorList>
    </citation>
    <scope>NUCLEOTIDE SEQUENCE</scope>
    <source>
        <strain evidence="1">MNPRO001-30</strain>
        <tissue evidence="1">Meninges</tissue>
    </source>
</reference>
<name>A0AAD5QN77_PARTN</name>
<proteinExistence type="predicted"/>
<sequence>MLDEISDVIEERRHCSTLGRLTQKDQVLRITEHSRMLTVLRQPDMLSGKLLCLSVHAGLAVCLFPSDTRLPLQ</sequence>
<gene>
    <name evidence="1" type="ORF">KIN20_014248</name>
</gene>
<evidence type="ECO:0000313" key="1">
    <source>
        <dbReference type="EMBL" id="KAJ1356517.1"/>
    </source>
</evidence>
<comment type="caution">
    <text evidence="1">The sequence shown here is derived from an EMBL/GenBank/DDBJ whole genome shotgun (WGS) entry which is preliminary data.</text>
</comment>
<dbReference type="AlphaFoldDB" id="A0AAD5QN77"/>
<keyword evidence="2" id="KW-1185">Reference proteome</keyword>
<evidence type="ECO:0000313" key="2">
    <source>
        <dbReference type="Proteomes" id="UP001196413"/>
    </source>
</evidence>
<accession>A0AAD5QN77</accession>
<dbReference type="Proteomes" id="UP001196413">
    <property type="component" value="Unassembled WGS sequence"/>
</dbReference>
<organism evidence="1 2">
    <name type="scientific">Parelaphostrongylus tenuis</name>
    <name type="common">Meningeal worm</name>
    <dbReference type="NCBI Taxonomy" id="148309"/>
    <lineage>
        <taxon>Eukaryota</taxon>
        <taxon>Metazoa</taxon>
        <taxon>Ecdysozoa</taxon>
        <taxon>Nematoda</taxon>
        <taxon>Chromadorea</taxon>
        <taxon>Rhabditida</taxon>
        <taxon>Rhabditina</taxon>
        <taxon>Rhabditomorpha</taxon>
        <taxon>Strongyloidea</taxon>
        <taxon>Metastrongylidae</taxon>
        <taxon>Parelaphostrongylus</taxon>
    </lineage>
</organism>